<gene>
    <name evidence="2" type="ORF">NX720_17970</name>
</gene>
<dbReference type="InterPro" id="IPR038475">
    <property type="entry name" value="RecG_C_sf"/>
</dbReference>
<evidence type="ECO:0000313" key="2">
    <source>
        <dbReference type="EMBL" id="UYM14763.1"/>
    </source>
</evidence>
<reference evidence="2" key="1">
    <citation type="submission" date="2022-10" db="EMBL/GenBank/DDBJ databases">
        <title>Completed Genome Sequence of two octocoral isolated bacterium, Endozoicomonas euniceicola EF212T and Endozoicomonas gorgoniicola PS125T.</title>
        <authorList>
            <person name="Chiou Y.-J."/>
            <person name="Chen Y.-H."/>
        </authorList>
    </citation>
    <scope>NUCLEOTIDE SEQUENCE</scope>
    <source>
        <strain evidence="2">EF212</strain>
    </source>
</reference>
<sequence>MTETISSLEDIVSLKEGTEVEFKLAGGKNGQGEVPKDVWKTFSAMANTNGGDIFLGVREKPVGAFKVIGVVKADKMIADLWNTLNSAKVSVNYLDDQDIQPITLGDKTVIRIHVPRANRQQKPVYLNSNPMQGTYRRFNEGDHLCNPENVRRMLAEQVEESRDTRLLDGFTLADLDMESLQDYRQMLQNHKPTHPYNKHDHQEFLRCIGGWRKNRKTGEEGLTLAGLLMFGQLPAIQEGVSNYLLDYQERSEAKAELRWIDRITLDGTWSGNLFDFYRRVINKLTADLKVPFQLDGGQRKDHTPVHEALREALVNTLVHADYSGRMSVLVVKRPDMFGFRNPGLMRIPIEQAIQGGDSDCRNRTIHQMFLMIGLGERAGSGIPKIYSSWSSQHWRQPRLHERVEPEQTLLELRMIDLLPQETISQLIERFGNRFTRLGSLERVILATAGIESVVNHARLQEISTEHPSDISRALQQLVKERLLETSGSGRGMVYCLPGAHLPTPDIPFPQEVPTELVSASGYMGIDYKSSDDLSLSSDGFVISSDGLAANSDDTDINSDESHPAMERHQDGRLIITSLENVDRILLDDLLQLTEIARKKKRLPVDEMEQVIIAACKKCYLSLRVLAELLSRSPDPLRQSHLNRMVRDKKLLRAFPLEPNSPKQAYTSAQAT</sequence>
<dbReference type="RefSeq" id="WP_262596425.1">
    <property type="nucleotide sequence ID" value="NZ_CP103300.1"/>
</dbReference>
<dbReference type="PANTHER" id="PTHR30595:SF6">
    <property type="entry name" value="SCHLAFEN ALBA-2 DOMAIN-CONTAINING PROTEIN"/>
    <property type="match status" value="1"/>
</dbReference>
<feature type="domain" description="Schlafen AlbA-2" evidence="1">
    <location>
        <begin position="16"/>
        <end position="142"/>
    </location>
</feature>
<organism evidence="2 3">
    <name type="scientific">Endozoicomonas euniceicola</name>
    <dbReference type="NCBI Taxonomy" id="1234143"/>
    <lineage>
        <taxon>Bacteria</taxon>
        <taxon>Pseudomonadati</taxon>
        <taxon>Pseudomonadota</taxon>
        <taxon>Gammaproteobacteria</taxon>
        <taxon>Oceanospirillales</taxon>
        <taxon>Endozoicomonadaceae</taxon>
        <taxon>Endozoicomonas</taxon>
    </lineage>
</organism>
<evidence type="ECO:0000259" key="1">
    <source>
        <dbReference type="Pfam" id="PF04326"/>
    </source>
</evidence>
<keyword evidence="3" id="KW-1185">Reference proteome</keyword>
<dbReference type="Gene3D" id="3.30.565.60">
    <property type="match status" value="1"/>
</dbReference>
<dbReference type="EMBL" id="CP103300">
    <property type="protein sequence ID" value="UYM14763.1"/>
    <property type="molecule type" value="Genomic_DNA"/>
</dbReference>
<dbReference type="InterPro" id="IPR007421">
    <property type="entry name" value="Schlafen_AlbA_2_dom"/>
</dbReference>
<dbReference type="Pfam" id="PF13749">
    <property type="entry name" value="HATPase_c_4"/>
    <property type="match status" value="1"/>
</dbReference>
<proteinExistence type="predicted"/>
<protein>
    <submittedName>
        <fullName evidence="2">DNA binding domain-containing protein</fullName>
    </submittedName>
</protein>
<accession>A0ABY6GPS8</accession>
<dbReference type="Proteomes" id="UP001163255">
    <property type="component" value="Chromosome"/>
</dbReference>
<dbReference type="PANTHER" id="PTHR30595">
    <property type="entry name" value="GLPR-RELATED TRANSCRIPTIONAL REPRESSOR"/>
    <property type="match status" value="1"/>
</dbReference>
<dbReference type="Gene3D" id="3.30.950.30">
    <property type="entry name" value="Schlafen, AAA domain"/>
    <property type="match status" value="1"/>
</dbReference>
<evidence type="ECO:0000313" key="3">
    <source>
        <dbReference type="Proteomes" id="UP001163255"/>
    </source>
</evidence>
<dbReference type="Pfam" id="PF04326">
    <property type="entry name" value="SLFN_AlbA_2"/>
    <property type="match status" value="1"/>
</dbReference>
<dbReference type="InterPro" id="IPR038461">
    <property type="entry name" value="Schlafen_AlbA_2_dom_sf"/>
</dbReference>
<name>A0ABY6GPS8_9GAMM</name>